<name>A0ABX2RUC8_9ACTN</name>
<dbReference type="RefSeq" id="WP_179804633.1">
    <property type="nucleotide sequence ID" value="NZ_JACCCQ010000001.1"/>
</dbReference>
<dbReference type="Proteomes" id="UP000631553">
    <property type="component" value="Unassembled WGS sequence"/>
</dbReference>
<keyword evidence="2" id="KW-1185">Reference proteome</keyword>
<organism evidence="1 2">
    <name type="scientific">Micromonospora purpureochromogenes</name>
    <dbReference type="NCBI Taxonomy" id="47872"/>
    <lineage>
        <taxon>Bacteria</taxon>
        <taxon>Bacillati</taxon>
        <taxon>Actinomycetota</taxon>
        <taxon>Actinomycetes</taxon>
        <taxon>Micromonosporales</taxon>
        <taxon>Micromonosporaceae</taxon>
        <taxon>Micromonospora</taxon>
    </lineage>
</organism>
<dbReference type="EMBL" id="JACCCQ010000001">
    <property type="protein sequence ID" value="NYF58828.1"/>
    <property type="molecule type" value="Genomic_DNA"/>
</dbReference>
<gene>
    <name evidence="1" type="ORF">HDA35_004659</name>
</gene>
<evidence type="ECO:0000313" key="2">
    <source>
        <dbReference type="Proteomes" id="UP000631553"/>
    </source>
</evidence>
<accession>A0ABX2RUC8</accession>
<protein>
    <submittedName>
        <fullName evidence="1">Uncharacterized protein</fullName>
    </submittedName>
</protein>
<reference evidence="1 2" key="1">
    <citation type="submission" date="2020-07" db="EMBL/GenBank/DDBJ databases">
        <title>Sequencing the genomes of 1000 actinobacteria strains.</title>
        <authorList>
            <person name="Klenk H.-P."/>
        </authorList>
    </citation>
    <scope>NUCLEOTIDE SEQUENCE [LARGE SCALE GENOMIC DNA]</scope>
    <source>
        <strain evidence="1 2">DSM 43814</strain>
    </source>
</reference>
<proteinExistence type="predicted"/>
<sequence length="114" mass="12115">MRDASALWSVGYASSAELVDAACDLLVTGHDGPNLSMLAGVAARVLAGALEPLDLATWAHTAFGHGTPALAEHLVELDDVYDTLEYTDMTEQDLNIEILGEARRIVGPHPFVEA</sequence>
<evidence type="ECO:0000313" key="1">
    <source>
        <dbReference type="EMBL" id="NYF58828.1"/>
    </source>
</evidence>
<comment type="caution">
    <text evidence="1">The sequence shown here is derived from an EMBL/GenBank/DDBJ whole genome shotgun (WGS) entry which is preliminary data.</text>
</comment>